<dbReference type="Proteomes" id="UP000030680">
    <property type="component" value="Unassembled WGS sequence"/>
</dbReference>
<name>M2VRR8_GALSU</name>
<dbReference type="KEGG" id="gsl:Gasu_65390"/>
<keyword evidence="2" id="KW-1185">Reference proteome</keyword>
<evidence type="ECO:0000313" key="2">
    <source>
        <dbReference type="Proteomes" id="UP000030680"/>
    </source>
</evidence>
<gene>
    <name evidence="1" type="ORF">Gasu_65390</name>
</gene>
<evidence type="ECO:0000313" key="1">
    <source>
        <dbReference type="EMBL" id="EME25801.1"/>
    </source>
</evidence>
<dbReference type="GeneID" id="17084795"/>
<dbReference type="AlphaFoldDB" id="M2VRR8"/>
<proteinExistence type="predicted"/>
<dbReference type="EMBL" id="KB454803">
    <property type="protein sequence ID" value="EME25801.1"/>
    <property type="molecule type" value="Genomic_DNA"/>
</dbReference>
<organism evidence="1 2">
    <name type="scientific">Galdieria sulphuraria</name>
    <name type="common">Red alga</name>
    <dbReference type="NCBI Taxonomy" id="130081"/>
    <lineage>
        <taxon>Eukaryota</taxon>
        <taxon>Rhodophyta</taxon>
        <taxon>Bangiophyceae</taxon>
        <taxon>Galdieriales</taxon>
        <taxon>Galdieriaceae</taxon>
        <taxon>Galdieria</taxon>
    </lineage>
</organism>
<protein>
    <submittedName>
        <fullName evidence="1">Uncharacterized protein</fullName>
    </submittedName>
</protein>
<dbReference type="Gramene" id="EME25801">
    <property type="protein sequence ID" value="EME25801"/>
    <property type="gene ID" value="Gasu_65390"/>
</dbReference>
<accession>M2VRR8</accession>
<sequence>MSLYKTYSQLFKIEQRIDNLCSYYINNGLYLMISQYDNLHHTLLQIQLDIFVFINSGYERLHINRLPIHCNSLFPTIFRLKLTKSLYLIRHVYRSLRNTNQSNSPQKLIETYFLYIIKESF</sequence>
<dbReference type="RefSeq" id="XP_005702321.1">
    <property type="nucleotide sequence ID" value="XM_005702264.1"/>
</dbReference>
<reference evidence="2" key="1">
    <citation type="journal article" date="2013" name="Science">
        <title>Gene transfer from bacteria and archaea facilitated evolution of an extremophilic eukaryote.</title>
        <authorList>
            <person name="Schonknecht G."/>
            <person name="Chen W.H."/>
            <person name="Ternes C.M."/>
            <person name="Barbier G.G."/>
            <person name="Shrestha R.P."/>
            <person name="Stanke M."/>
            <person name="Brautigam A."/>
            <person name="Baker B.J."/>
            <person name="Banfield J.F."/>
            <person name="Garavito R.M."/>
            <person name="Carr K."/>
            <person name="Wilkerson C."/>
            <person name="Rensing S.A."/>
            <person name="Gagneul D."/>
            <person name="Dickenson N.E."/>
            <person name="Oesterhelt C."/>
            <person name="Lercher M.J."/>
            <person name="Weber A.P."/>
        </authorList>
    </citation>
    <scope>NUCLEOTIDE SEQUENCE [LARGE SCALE GENOMIC DNA]</scope>
    <source>
        <strain evidence="2">074W</strain>
    </source>
</reference>